<comment type="function">
    <text evidence="18">Catalyzes the epimerization of the S- and R-forms of NAD(P)HX, a damaged form of NAD(P)H that is a result of enzymatic or heat-dependent hydration. This is a prerequisite for the S-specific NAD(P)H-hydrate dehydratase to allow the repair of both epimers of NAD(P)HX.</text>
</comment>
<dbReference type="InterPro" id="IPR030677">
    <property type="entry name" value="Nnr"/>
</dbReference>
<comment type="catalytic activity">
    <reaction evidence="2 18 19">
        <text>(6R)-NADPHX = (6S)-NADPHX</text>
        <dbReference type="Rhea" id="RHEA:32227"/>
        <dbReference type="ChEBI" id="CHEBI:64076"/>
        <dbReference type="ChEBI" id="CHEBI:64077"/>
        <dbReference type="EC" id="5.1.99.6"/>
    </reaction>
</comment>
<evidence type="ECO:0000256" key="1">
    <source>
        <dbReference type="ARBA" id="ARBA00000013"/>
    </source>
</evidence>
<evidence type="ECO:0000256" key="3">
    <source>
        <dbReference type="ARBA" id="ARBA00006001"/>
    </source>
</evidence>
<evidence type="ECO:0000256" key="11">
    <source>
        <dbReference type="ARBA" id="ARBA00023235"/>
    </source>
</evidence>
<dbReference type="PROSITE" id="PS01050">
    <property type="entry name" value="YJEF_C_2"/>
    <property type="match status" value="1"/>
</dbReference>
<feature type="binding site" evidence="17">
    <location>
        <position position="282"/>
    </location>
    <ligand>
        <name>(6S)-NADPHX</name>
        <dbReference type="ChEBI" id="CHEBI:64076"/>
    </ligand>
</feature>
<dbReference type="InterPro" id="IPR017953">
    <property type="entry name" value="Carbohydrate_kinase_pred_CS"/>
</dbReference>
<keyword evidence="23" id="KW-1185">Reference proteome</keyword>
<feature type="binding site" evidence="18">
    <location>
        <position position="183"/>
    </location>
    <ligand>
        <name>K(+)</name>
        <dbReference type="ChEBI" id="CHEBI:29103"/>
    </ligand>
</feature>
<evidence type="ECO:0000256" key="4">
    <source>
        <dbReference type="ARBA" id="ARBA00009524"/>
    </source>
</evidence>
<dbReference type="PANTHER" id="PTHR12592:SF0">
    <property type="entry name" value="ATP-DEPENDENT (S)-NAD(P)H-HYDRATE DEHYDRATASE"/>
    <property type="match status" value="1"/>
</dbReference>
<comment type="cofactor">
    <cofactor evidence="18 19">
        <name>K(+)</name>
        <dbReference type="ChEBI" id="CHEBI:29103"/>
    </cofactor>
    <text evidence="18 19">Binds 1 potassium ion per subunit.</text>
</comment>
<dbReference type="EC" id="5.1.99.6" evidence="19"/>
<keyword evidence="11 18" id="KW-0413">Isomerase</keyword>
<dbReference type="NCBIfam" id="TIGR00197">
    <property type="entry name" value="yjeF_nterm"/>
    <property type="match status" value="1"/>
</dbReference>
<dbReference type="Proteomes" id="UP001595476">
    <property type="component" value="Unassembled WGS sequence"/>
</dbReference>
<feature type="binding site" evidence="17">
    <location>
        <position position="463"/>
    </location>
    <ligand>
        <name>(6S)-NADPHX</name>
        <dbReference type="ChEBI" id="CHEBI:64076"/>
    </ligand>
</feature>
<keyword evidence="8 17" id="KW-0521">NADP</keyword>
<comment type="cofactor">
    <cofactor evidence="17">
        <name>Mg(2+)</name>
        <dbReference type="ChEBI" id="CHEBI:18420"/>
    </cofactor>
</comment>
<evidence type="ECO:0000256" key="7">
    <source>
        <dbReference type="ARBA" id="ARBA00022840"/>
    </source>
</evidence>
<evidence type="ECO:0000259" key="20">
    <source>
        <dbReference type="PROSITE" id="PS51383"/>
    </source>
</evidence>
<feature type="binding site" evidence="18">
    <location>
        <position position="147"/>
    </location>
    <ligand>
        <name>K(+)</name>
        <dbReference type="ChEBI" id="CHEBI:29103"/>
    </ligand>
</feature>
<evidence type="ECO:0000256" key="8">
    <source>
        <dbReference type="ARBA" id="ARBA00022857"/>
    </source>
</evidence>
<dbReference type="PROSITE" id="PS51385">
    <property type="entry name" value="YJEF_N"/>
    <property type="match status" value="1"/>
</dbReference>
<feature type="domain" description="YjeF N-terminal" evidence="21">
    <location>
        <begin position="23"/>
        <end position="237"/>
    </location>
</feature>
<dbReference type="CDD" id="cd01171">
    <property type="entry name" value="YXKO-related"/>
    <property type="match status" value="1"/>
</dbReference>
<proteinExistence type="inferred from homology"/>
<evidence type="ECO:0000256" key="5">
    <source>
        <dbReference type="ARBA" id="ARBA00022723"/>
    </source>
</evidence>
<dbReference type="InterPro" id="IPR000631">
    <property type="entry name" value="CARKD"/>
</dbReference>
<feature type="binding site" evidence="17">
    <location>
        <position position="345"/>
    </location>
    <ligand>
        <name>(6S)-NADPHX</name>
        <dbReference type="ChEBI" id="CHEBI:64076"/>
    </ligand>
</feature>
<keyword evidence="13" id="KW-0511">Multifunctional enzyme</keyword>
<dbReference type="Pfam" id="PF03853">
    <property type="entry name" value="YjeF_N"/>
    <property type="match status" value="1"/>
</dbReference>
<name>A0ABV7HD46_9GAMM</name>
<protein>
    <recommendedName>
        <fullName evidence="19">Bifunctional NAD(P)H-hydrate repair enzyme</fullName>
    </recommendedName>
    <alternativeName>
        <fullName evidence="19">Nicotinamide nucleotide repair protein</fullName>
    </alternativeName>
    <domain>
        <recommendedName>
            <fullName evidence="19">ADP-dependent (S)-NAD(P)H-hydrate dehydratase</fullName>
            <ecNumber evidence="19">4.2.1.136</ecNumber>
        </recommendedName>
        <alternativeName>
            <fullName evidence="19">ADP-dependent NAD(P)HX dehydratase</fullName>
        </alternativeName>
    </domain>
    <domain>
        <recommendedName>
            <fullName evidence="19">NAD(P)H-hydrate epimerase</fullName>
            <ecNumber evidence="19">5.1.99.6</ecNumber>
        </recommendedName>
    </domain>
</protein>
<comment type="similarity">
    <text evidence="4 19">In the C-terminal section; belongs to the NnrD/CARKD family.</text>
</comment>
<keyword evidence="5 18" id="KW-0479">Metal-binding</keyword>
<dbReference type="Gene3D" id="3.40.50.10260">
    <property type="entry name" value="YjeF N-terminal domain"/>
    <property type="match status" value="1"/>
</dbReference>
<keyword evidence="12 17" id="KW-0456">Lyase</keyword>
<reference evidence="23" key="1">
    <citation type="journal article" date="2019" name="Int. J. Syst. Evol. Microbiol.">
        <title>The Global Catalogue of Microorganisms (GCM) 10K type strain sequencing project: providing services to taxonomists for standard genome sequencing and annotation.</title>
        <authorList>
            <consortium name="The Broad Institute Genomics Platform"/>
            <consortium name="The Broad Institute Genome Sequencing Center for Infectious Disease"/>
            <person name="Wu L."/>
            <person name="Ma J."/>
        </authorList>
    </citation>
    <scope>NUCLEOTIDE SEQUENCE [LARGE SCALE GENOMIC DNA]</scope>
    <source>
        <strain evidence="23">KCTC 52438</strain>
    </source>
</reference>
<accession>A0ABV7HD46</accession>
<evidence type="ECO:0000256" key="10">
    <source>
        <dbReference type="ARBA" id="ARBA00023027"/>
    </source>
</evidence>
<comment type="caution">
    <text evidence="22">The sequence shown here is derived from an EMBL/GenBank/DDBJ whole genome shotgun (WGS) entry which is preliminary data.</text>
</comment>
<comment type="similarity">
    <text evidence="18">Belongs to the NnrE/AIBP family.</text>
</comment>
<evidence type="ECO:0000313" key="22">
    <source>
        <dbReference type="EMBL" id="MFC3151819.1"/>
    </source>
</evidence>
<comment type="catalytic activity">
    <reaction evidence="1 18 19">
        <text>(6R)-NADHX = (6S)-NADHX</text>
        <dbReference type="Rhea" id="RHEA:32215"/>
        <dbReference type="ChEBI" id="CHEBI:64074"/>
        <dbReference type="ChEBI" id="CHEBI:64075"/>
        <dbReference type="EC" id="5.1.99.6"/>
    </reaction>
</comment>
<keyword evidence="6 17" id="KW-0547">Nucleotide-binding</keyword>
<organism evidence="22 23">
    <name type="scientific">Litoribrevibacter euphylliae</name>
    <dbReference type="NCBI Taxonomy" id="1834034"/>
    <lineage>
        <taxon>Bacteria</taxon>
        <taxon>Pseudomonadati</taxon>
        <taxon>Pseudomonadota</taxon>
        <taxon>Gammaproteobacteria</taxon>
        <taxon>Oceanospirillales</taxon>
        <taxon>Oceanospirillaceae</taxon>
        <taxon>Litoribrevibacter</taxon>
    </lineage>
</organism>
<evidence type="ECO:0000256" key="9">
    <source>
        <dbReference type="ARBA" id="ARBA00022958"/>
    </source>
</evidence>
<feature type="binding site" evidence="18">
    <location>
        <position position="180"/>
    </location>
    <ligand>
        <name>(6S)-NADPHX</name>
        <dbReference type="ChEBI" id="CHEBI:64076"/>
    </ligand>
</feature>
<evidence type="ECO:0000313" key="23">
    <source>
        <dbReference type="Proteomes" id="UP001595476"/>
    </source>
</evidence>
<evidence type="ECO:0000256" key="18">
    <source>
        <dbReference type="HAMAP-Rule" id="MF_01966"/>
    </source>
</evidence>
<dbReference type="Gene3D" id="3.40.1190.20">
    <property type="match status" value="1"/>
</dbReference>
<evidence type="ECO:0000256" key="6">
    <source>
        <dbReference type="ARBA" id="ARBA00022741"/>
    </source>
</evidence>
<dbReference type="SUPFAM" id="SSF53613">
    <property type="entry name" value="Ribokinase-like"/>
    <property type="match status" value="1"/>
</dbReference>
<feature type="binding site" evidence="18">
    <location>
        <position position="73"/>
    </location>
    <ligand>
        <name>K(+)</name>
        <dbReference type="ChEBI" id="CHEBI:29103"/>
    </ligand>
</feature>
<comment type="subunit">
    <text evidence="17">Homotetramer.</text>
</comment>
<evidence type="ECO:0000256" key="16">
    <source>
        <dbReference type="ARBA" id="ARBA00049209"/>
    </source>
</evidence>
<feature type="domain" description="YjeF C-terminal" evidence="20">
    <location>
        <begin position="247"/>
        <end position="521"/>
    </location>
</feature>
<comment type="catalytic activity">
    <reaction evidence="16 17 19">
        <text>(6S)-NADPHX + ADP = AMP + phosphate + NADPH + H(+)</text>
        <dbReference type="Rhea" id="RHEA:32235"/>
        <dbReference type="ChEBI" id="CHEBI:15378"/>
        <dbReference type="ChEBI" id="CHEBI:43474"/>
        <dbReference type="ChEBI" id="CHEBI:57783"/>
        <dbReference type="ChEBI" id="CHEBI:64076"/>
        <dbReference type="ChEBI" id="CHEBI:456215"/>
        <dbReference type="ChEBI" id="CHEBI:456216"/>
        <dbReference type="EC" id="4.2.1.136"/>
    </reaction>
</comment>
<comment type="similarity">
    <text evidence="17">Belongs to the NnrD/CARKD family.</text>
</comment>
<keyword evidence="9 18" id="KW-0630">Potassium</keyword>
<dbReference type="InterPro" id="IPR029056">
    <property type="entry name" value="Ribokinase-like"/>
</dbReference>
<evidence type="ECO:0000256" key="19">
    <source>
        <dbReference type="PIRNR" id="PIRNR017184"/>
    </source>
</evidence>
<evidence type="ECO:0000256" key="12">
    <source>
        <dbReference type="ARBA" id="ARBA00023239"/>
    </source>
</evidence>
<dbReference type="PROSITE" id="PS51383">
    <property type="entry name" value="YJEF_C_3"/>
    <property type="match status" value="1"/>
</dbReference>
<comment type="catalytic activity">
    <reaction evidence="15 17 19">
        <text>(6S)-NADHX + ADP = AMP + phosphate + NADH + H(+)</text>
        <dbReference type="Rhea" id="RHEA:32223"/>
        <dbReference type="ChEBI" id="CHEBI:15378"/>
        <dbReference type="ChEBI" id="CHEBI:43474"/>
        <dbReference type="ChEBI" id="CHEBI:57945"/>
        <dbReference type="ChEBI" id="CHEBI:64074"/>
        <dbReference type="ChEBI" id="CHEBI:456215"/>
        <dbReference type="ChEBI" id="CHEBI:456216"/>
        <dbReference type="EC" id="4.2.1.136"/>
    </reaction>
</comment>
<evidence type="ECO:0000256" key="17">
    <source>
        <dbReference type="HAMAP-Rule" id="MF_01965"/>
    </source>
</evidence>
<dbReference type="EC" id="4.2.1.136" evidence="19"/>
<evidence type="ECO:0000256" key="2">
    <source>
        <dbReference type="ARBA" id="ARBA00000909"/>
    </source>
</evidence>
<feature type="binding site" evidence="17">
    <location>
        <begin position="433"/>
        <end position="437"/>
    </location>
    <ligand>
        <name>AMP</name>
        <dbReference type="ChEBI" id="CHEBI:456215"/>
    </ligand>
</feature>
<evidence type="ECO:0000256" key="13">
    <source>
        <dbReference type="ARBA" id="ARBA00023268"/>
    </source>
</evidence>
<dbReference type="InterPro" id="IPR036652">
    <property type="entry name" value="YjeF_N_dom_sf"/>
</dbReference>
<dbReference type="NCBIfam" id="TIGR00196">
    <property type="entry name" value="yjeF_cterm"/>
    <property type="match status" value="1"/>
</dbReference>
<dbReference type="InterPro" id="IPR004443">
    <property type="entry name" value="YjeF_N_dom"/>
</dbReference>
<dbReference type="Pfam" id="PF01256">
    <property type="entry name" value="Carb_kinase"/>
    <property type="match status" value="1"/>
</dbReference>
<feature type="binding site" evidence="18">
    <location>
        <position position="162"/>
    </location>
    <ligand>
        <name>(6S)-NADPHX</name>
        <dbReference type="ChEBI" id="CHEBI:64076"/>
    </ligand>
</feature>
<evidence type="ECO:0000256" key="14">
    <source>
        <dbReference type="ARBA" id="ARBA00025153"/>
    </source>
</evidence>
<feature type="binding site" evidence="18">
    <location>
        <begin position="151"/>
        <end position="157"/>
    </location>
    <ligand>
        <name>(6S)-NADPHX</name>
        <dbReference type="ChEBI" id="CHEBI:64076"/>
    </ligand>
</feature>
<feature type="binding site" evidence="17">
    <location>
        <position position="396"/>
    </location>
    <ligand>
        <name>(6S)-NADPHX</name>
        <dbReference type="ChEBI" id="CHEBI:64076"/>
    </ligand>
</feature>
<dbReference type="HAMAP" id="MF_01965">
    <property type="entry name" value="NADHX_dehydratase"/>
    <property type="match status" value="1"/>
</dbReference>
<gene>
    <name evidence="17" type="primary">nnrD</name>
    <name evidence="18" type="synonym">nnrE</name>
    <name evidence="22" type="ORF">ACFOEK_12335</name>
</gene>
<keyword evidence="10 17" id="KW-0520">NAD</keyword>
<dbReference type="HAMAP" id="MF_01966">
    <property type="entry name" value="NADHX_epimerase"/>
    <property type="match status" value="1"/>
</dbReference>
<sequence>MIKSLTSLHINHFSQSLYSAQQTRDIDKLAIEQLYQGNGYALMKKAGYALFQFASSLYPEKCHWLIFCGRGNNGGDGYVAATLAKAHDIDVTVVQIGETETLSETLQGEALHAFKDLNKHKNTRIISFESFKSSSITTDDGSYLIIDSMLGTGLAGEVRGEYQKAIAWINQSNHPTIAVDIPSGLSADTGRPLGTAVQADHTITFIGINKGLVTGQAKNYTGTLSYDELGIGSDIKSQVDSLMCLLSSESIKLNLFKRRAADHKGNSGRALFIGGSDGTSGAALLACEASLKSGIGLLSALVGNNAVTPMLSRSPEVMVRGFEKDIEKQLPDLLEPANAVAIGPGLSTAGHAKRLLTDVLKTGKPTIIDADGLNLIAMHPEIWQQHGHGKCILTPHPAEAARLLECSVEEIESDRYLSITKLVDQFQCTVLLKGSGTLISNNSNNIYICYLGNEAMASGGMGDVLSGLILSFLAKSQDCIESTKYAAFIHAMAGESASQQGIIGCLPTDVISASKLIINETLEKIAT</sequence>
<dbReference type="EMBL" id="JBHRSZ010000004">
    <property type="protein sequence ID" value="MFC3151819.1"/>
    <property type="molecule type" value="Genomic_DNA"/>
</dbReference>
<dbReference type="PIRSF" id="PIRSF017184">
    <property type="entry name" value="Nnr"/>
    <property type="match status" value="1"/>
</dbReference>
<keyword evidence="7 17" id="KW-0067">ATP-binding</keyword>
<dbReference type="SUPFAM" id="SSF64153">
    <property type="entry name" value="YjeF N-terminal domain-like"/>
    <property type="match status" value="1"/>
</dbReference>
<evidence type="ECO:0000256" key="15">
    <source>
        <dbReference type="ARBA" id="ARBA00048238"/>
    </source>
</evidence>
<dbReference type="RefSeq" id="WP_386721295.1">
    <property type="nucleotide sequence ID" value="NZ_JBHRSZ010000004.1"/>
</dbReference>
<comment type="function">
    <text evidence="17">Catalyzes the dehydration of the S-form of NAD(P)HX at the expense of ADP, which is converted to AMP. Together with NAD(P)HX epimerase, which catalyzes the epimerization of the S- and R-forms, the enzyme allows the repair of both epimers of NAD(P)HX, a damaged form of NAD(P)H that is a result of enzymatic or heat-dependent hydration.</text>
</comment>
<comment type="function">
    <text evidence="14 19">Bifunctional enzyme that catalyzes the epimerization of the S- and R-forms of NAD(P)HX and the dehydration of the S-form of NAD(P)HX at the expense of ADP, which is converted to AMP. This allows the repair of both epimers of NAD(P)HX, a damaged form of NAD(P)H that is a result of enzymatic or heat-dependent hydration.</text>
</comment>
<evidence type="ECO:0000259" key="21">
    <source>
        <dbReference type="PROSITE" id="PS51385"/>
    </source>
</evidence>
<feature type="binding site" evidence="18">
    <location>
        <begin position="72"/>
        <end position="76"/>
    </location>
    <ligand>
        <name>(6S)-NADPHX</name>
        <dbReference type="ChEBI" id="CHEBI:64076"/>
    </ligand>
</feature>
<feature type="binding site" evidence="17">
    <location>
        <position position="462"/>
    </location>
    <ligand>
        <name>AMP</name>
        <dbReference type="ChEBI" id="CHEBI:456215"/>
    </ligand>
</feature>
<comment type="similarity">
    <text evidence="3 19">In the N-terminal section; belongs to the NnrE/AIBP family.</text>
</comment>
<dbReference type="PANTHER" id="PTHR12592">
    <property type="entry name" value="ATP-DEPENDENT (S)-NAD(P)H-HYDRATE DEHYDRATASE FAMILY MEMBER"/>
    <property type="match status" value="1"/>
</dbReference>